<dbReference type="PANTHER" id="PTHR42802">
    <property type="entry name" value="MONOOXYGENASE"/>
    <property type="match status" value="1"/>
</dbReference>
<dbReference type="InterPro" id="IPR025700">
    <property type="entry name" value="Lys/Orn_oxygenase"/>
</dbReference>
<organism evidence="8 9">
    <name type="scientific">Nitrosomonas communis</name>
    <dbReference type="NCBI Taxonomy" id="44574"/>
    <lineage>
        <taxon>Bacteria</taxon>
        <taxon>Pseudomonadati</taxon>
        <taxon>Pseudomonadota</taxon>
        <taxon>Betaproteobacteria</taxon>
        <taxon>Nitrosomonadales</taxon>
        <taxon>Nitrosomonadaceae</taxon>
        <taxon>Nitrosomonas</taxon>
    </lineage>
</organism>
<dbReference type="PANTHER" id="PTHR42802:SF1">
    <property type="entry name" value="L-ORNITHINE N(5)-MONOOXYGENASE"/>
    <property type="match status" value="1"/>
</dbReference>
<evidence type="ECO:0000256" key="5">
    <source>
        <dbReference type="ARBA" id="ARBA00022827"/>
    </source>
</evidence>
<gene>
    <name evidence="8" type="ORF">SAMN05421863_102113</name>
</gene>
<dbReference type="Proteomes" id="UP000183287">
    <property type="component" value="Unassembled WGS sequence"/>
</dbReference>
<evidence type="ECO:0000256" key="2">
    <source>
        <dbReference type="ARBA" id="ARBA00004924"/>
    </source>
</evidence>
<evidence type="ECO:0000256" key="3">
    <source>
        <dbReference type="ARBA" id="ARBA00007588"/>
    </source>
</evidence>
<proteinExistence type="inferred from homology"/>
<dbReference type="OrthoDB" id="7527071at2"/>
<dbReference type="EMBL" id="FOUB01000021">
    <property type="protein sequence ID" value="SFM28477.1"/>
    <property type="molecule type" value="Genomic_DNA"/>
</dbReference>
<comment type="similarity">
    <text evidence="3">Belongs to the lysine N(6)-hydroxylase/L-ornithine N(5)-oxygenase family.</text>
</comment>
<evidence type="ECO:0000313" key="8">
    <source>
        <dbReference type="EMBL" id="SFM28477.1"/>
    </source>
</evidence>
<comment type="cofactor">
    <cofactor evidence="1">
        <name>FAD</name>
        <dbReference type="ChEBI" id="CHEBI:57692"/>
    </cofactor>
</comment>
<evidence type="ECO:0000313" key="9">
    <source>
        <dbReference type="Proteomes" id="UP000183287"/>
    </source>
</evidence>
<evidence type="ECO:0000256" key="7">
    <source>
        <dbReference type="ARBA" id="ARBA00023002"/>
    </source>
</evidence>
<dbReference type="RefSeq" id="WP_074905352.1">
    <property type="nucleotide sequence ID" value="NZ_FOUB01000021.1"/>
</dbReference>
<dbReference type="SUPFAM" id="SSF51905">
    <property type="entry name" value="FAD/NAD(P)-binding domain"/>
    <property type="match status" value="2"/>
</dbReference>
<name>A0A1I4PL51_9PROT</name>
<keyword evidence="7" id="KW-0560">Oxidoreductase</keyword>
<protein>
    <submittedName>
        <fullName evidence="8">Lysine N6-hydroxylase/L-ornithine N5-oxygenase</fullName>
    </submittedName>
</protein>
<sequence length="433" mass="49501">MKVYDLIGIGFGPSNIALAITLQEKKQAGYNLEPFFIEKQPGFAWHANMMLNNAHMQVSFLKDLATMRNPSSHFTFINYLHQKNRLQDFINLKTFFPSRHEFNDYLSWAASHFDHCCAYGEEVIEILPQKRGEETVLLRIRSRDGEQVIHERLARNLIISIGGKPRIPDSFLSLEGDPRVFHSNSYLQEIKQYPDASRIAIVGGGQSAAEIFMDLHDRFLTTQVDLIMRARSIKPSDDSPFVNEIFNADFTDFVFNSSQQDRAEILNEFWHTNYAAPDLVLIEQIFNVLYRQKVSGSERHRFLRRHEVRQALSQQEGIQFVLHDLNTNCERTETYDAVVLATGYHRDHHKSLLAPLTPYFGDFIVDRQYRLCSTPNFKPAVFLQGACESSHGLSDTLLSVTAVRTNEIAQALMTTSNQTSAMQAKRGISSVFA</sequence>
<keyword evidence="9" id="KW-1185">Reference proteome</keyword>
<dbReference type="AlphaFoldDB" id="A0A1I4PL51"/>
<dbReference type="STRING" id="44574.AAW31_12795"/>
<keyword evidence="6" id="KW-0521">NADP</keyword>
<evidence type="ECO:0000256" key="6">
    <source>
        <dbReference type="ARBA" id="ARBA00022857"/>
    </source>
</evidence>
<evidence type="ECO:0000256" key="1">
    <source>
        <dbReference type="ARBA" id="ARBA00001974"/>
    </source>
</evidence>
<dbReference type="InterPro" id="IPR036188">
    <property type="entry name" value="FAD/NAD-bd_sf"/>
</dbReference>
<comment type="pathway">
    <text evidence="2">Siderophore biosynthesis.</text>
</comment>
<dbReference type="Pfam" id="PF13434">
    <property type="entry name" value="Lys_Orn_oxgnase"/>
    <property type="match status" value="1"/>
</dbReference>
<evidence type="ECO:0000256" key="4">
    <source>
        <dbReference type="ARBA" id="ARBA00022630"/>
    </source>
</evidence>
<keyword evidence="4" id="KW-0285">Flavoprotein</keyword>
<dbReference type="Gene3D" id="3.50.50.60">
    <property type="entry name" value="FAD/NAD(P)-binding domain"/>
    <property type="match status" value="1"/>
</dbReference>
<accession>A0A1I4PL51</accession>
<keyword evidence="5" id="KW-0274">FAD</keyword>
<dbReference type="GO" id="GO:0016491">
    <property type="term" value="F:oxidoreductase activity"/>
    <property type="evidence" value="ECO:0007669"/>
    <property type="project" value="UniProtKB-KW"/>
</dbReference>
<dbReference type="PRINTS" id="PR00368">
    <property type="entry name" value="FADPNR"/>
</dbReference>
<reference evidence="9" key="1">
    <citation type="submission" date="2016-10" db="EMBL/GenBank/DDBJ databases">
        <authorList>
            <person name="Varghese N."/>
            <person name="Submissions S."/>
        </authorList>
    </citation>
    <scope>NUCLEOTIDE SEQUENCE [LARGE SCALE GENOMIC DNA]</scope>
    <source>
        <strain evidence="9">Nm44</strain>
    </source>
</reference>
<dbReference type="GO" id="GO:0006879">
    <property type="term" value="P:intracellular iron ion homeostasis"/>
    <property type="evidence" value="ECO:0007669"/>
    <property type="project" value="TreeGrafter"/>
</dbReference>